<evidence type="ECO:0000256" key="14">
    <source>
        <dbReference type="HAMAP-Rule" id="MF_00145"/>
    </source>
</evidence>
<dbReference type="PROSITE" id="PS00111">
    <property type="entry name" value="PGLYCERATE_KINASE"/>
    <property type="match status" value="1"/>
</dbReference>
<feature type="binding site" evidence="14">
    <location>
        <position position="151"/>
    </location>
    <ligand>
        <name>substrate</name>
    </ligand>
</feature>
<dbReference type="InterPro" id="IPR015911">
    <property type="entry name" value="Phosphoglycerate_kinase_CS"/>
</dbReference>
<dbReference type="Pfam" id="PF00162">
    <property type="entry name" value="PGK"/>
    <property type="match status" value="1"/>
</dbReference>
<dbReference type="HAMAP" id="MF_00145">
    <property type="entry name" value="Phosphoglyc_kinase"/>
    <property type="match status" value="1"/>
</dbReference>
<protein>
    <recommendedName>
        <fullName evidence="7 14">Phosphoglycerate kinase</fullName>
        <ecNumber evidence="6 14">2.7.2.3</ecNumber>
    </recommendedName>
</protein>
<dbReference type="GO" id="GO:0006096">
    <property type="term" value="P:glycolytic process"/>
    <property type="evidence" value="ECO:0007669"/>
    <property type="project" value="UniProtKB-UniRule"/>
</dbReference>
<gene>
    <name evidence="14" type="primary">pgk</name>
    <name evidence="18" type="ORF">B0X71_05845</name>
</gene>
<dbReference type="InterPro" id="IPR015824">
    <property type="entry name" value="Phosphoglycerate_kinase_N"/>
</dbReference>
<keyword evidence="12 14" id="KW-0067">ATP-binding</keyword>
<feature type="binding site" evidence="14 16">
    <location>
        <position position="201"/>
    </location>
    <ligand>
        <name>ATP</name>
        <dbReference type="ChEBI" id="CHEBI:30616"/>
    </ligand>
</feature>
<dbReference type="PRINTS" id="PR00477">
    <property type="entry name" value="PHGLYCKINASE"/>
</dbReference>
<dbReference type="FunFam" id="3.40.50.1260:FF:000007">
    <property type="entry name" value="Phosphoglycerate kinase"/>
    <property type="match status" value="1"/>
</dbReference>
<evidence type="ECO:0000256" key="1">
    <source>
        <dbReference type="ARBA" id="ARBA00000642"/>
    </source>
</evidence>
<dbReference type="KEGG" id="pmar:B0X71_05845"/>
<feature type="binding site" evidence="14">
    <location>
        <position position="292"/>
    </location>
    <ligand>
        <name>ATP</name>
        <dbReference type="ChEBI" id="CHEBI:30616"/>
    </ligand>
</feature>
<feature type="binding site" evidence="14 15">
    <location>
        <begin position="21"/>
        <end position="23"/>
    </location>
    <ligand>
        <name>substrate</name>
    </ligand>
</feature>
<keyword evidence="13 14" id="KW-0324">Glycolysis</keyword>
<keyword evidence="8 14" id="KW-0963">Cytoplasm</keyword>
<feature type="binding site" evidence="14 16">
    <location>
        <position position="323"/>
    </location>
    <ligand>
        <name>ATP</name>
        <dbReference type="ChEBI" id="CHEBI:30616"/>
    </ligand>
</feature>
<evidence type="ECO:0000256" key="3">
    <source>
        <dbReference type="ARBA" id="ARBA00004838"/>
    </source>
</evidence>
<dbReference type="CDD" id="cd00318">
    <property type="entry name" value="Phosphoglycerate_kinase"/>
    <property type="match status" value="1"/>
</dbReference>
<keyword evidence="11 14" id="KW-0418">Kinase</keyword>
<name>A0A1Q2KXY2_9BACL</name>
<evidence type="ECO:0000256" key="10">
    <source>
        <dbReference type="ARBA" id="ARBA00022741"/>
    </source>
</evidence>
<evidence type="ECO:0000256" key="6">
    <source>
        <dbReference type="ARBA" id="ARBA00013061"/>
    </source>
</evidence>
<dbReference type="PIRSF" id="PIRSF000724">
    <property type="entry name" value="Pgk"/>
    <property type="match status" value="1"/>
</dbReference>
<evidence type="ECO:0000256" key="17">
    <source>
        <dbReference type="RuleBase" id="RU000532"/>
    </source>
</evidence>
<feature type="binding site" evidence="14">
    <location>
        <position position="36"/>
    </location>
    <ligand>
        <name>substrate</name>
    </ligand>
</feature>
<evidence type="ECO:0000256" key="11">
    <source>
        <dbReference type="ARBA" id="ARBA00022777"/>
    </source>
</evidence>
<feature type="binding site" evidence="15">
    <location>
        <position position="36"/>
    </location>
    <ligand>
        <name>(2R)-3-phosphoglycerate</name>
        <dbReference type="ChEBI" id="CHEBI:58272"/>
    </ligand>
</feature>
<keyword evidence="10 14" id="KW-0547">Nucleotide-binding</keyword>
<dbReference type="FunFam" id="3.40.50.1260:FF:000002">
    <property type="entry name" value="Phosphoglycerate kinase"/>
    <property type="match status" value="1"/>
</dbReference>
<organism evidence="18 19">
    <name type="scientific">Planococcus lenghuensis</name>
    <dbReference type="NCBI Taxonomy" id="2213202"/>
    <lineage>
        <taxon>Bacteria</taxon>
        <taxon>Bacillati</taxon>
        <taxon>Bacillota</taxon>
        <taxon>Bacilli</taxon>
        <taxon>Bacillales</taxon>
        <taxon>Caryophanaceae</taxon>
        <taxon>Planococcus</taxon>
    </lineage>
</organism>
<feature type="binding site" evidence="14 15">
    <location>
        <begin position="59"/>
        <end position="62"/>
    </location>
    <ligand>
        <name>substrate</name>
    </ligand>
</feature>
<dbReference type="AlphaFoldDB" id="A0A1Q2KXY2"/>
<dbReference type="Proteomes" id="UP000188184">
    <property type="component" value="Chromosome"/>
</dbReference>
<reference evidence="18 19" key="1">
    <citation type="submission" date="2017-02" db="EMBL/GenBank/DDBJ databases">
        <title>The complete genomic sequence of a novel cold adapted crude oil-degrading bacterium Planococcus qaidamina Y42.</title>
        <authorList>
            <person name="Yang R."/>
        </authorList>
    </citation>
    <scope>NUCLEOTIDE SEQUENCE [LARGE SCALE GENOMIC DNA]</scope>
    <source>
        <strain evidence="18 19">Y42</strain>
    </source>
</reference>
<dbReference type="EC" id="2.7.2.3" evidence="6 14"/>
<evidence type="ECO:0000256" key="5">
    <source>
        <dbReference type="ARBA" id="ARBA00011245"/>
    </source>
</evidence>
<dbReference type="GO" id="GO:0006094">
    <property type="term" value="P:gluconeogenesis"/>
    <property type="evidence" value="ECO:0007669"/>
    <property type="project" value="TreeGrafter"/>
</dbReference>
<dbReference type="GO" id="GO:0005524">
    <property type="term" value="F:ATP binding"/>
    <property type="evidence" value="ECO:0007669"/>
    <property type="project" value="UniProtKB-KW"/>
</dbReference>
<keyword evidence="19" id="KW-1185">Reference proteome</keyword>
<accession>A0A1Q2KXY2</accession>
<comment type="similarity">
    <text evidence="4 14 17">Belongs to the phosphoglycerate kinase family.</text>
</comment>
<sequence>MQKKTMQDVDVKGKRVFCRVDFNVPMENGEITDDTRIRAAVPTIEYLAEQGAIVILASHLGRPKGKVNEEMRLTAAARRLSELLGREVAKLDESTGDSVRESTSRMNGGDIILLENVRFHAGEEKNDPELAKEFASLADVYVNDAFGAAHRAHASTAGIAEHIPAVAGFLLEKELDVLGKALSDPERPFTAIIGGSKVKDKIGVIDNLLENVDNLLLGGGLTYTFIKAQGKEVGKSLLEEDKLDQARSFIKKAEEKGVKLYMPVDVTVADDFSKDANTKVVSIDEIPADWEGLDIGPETIKQYADIIKDSKLVIWNGPMGVFELKPFEAGTRGVAEAMAETEGYTVIGGGDSAAAVEKFGLAEKMDHISTGGGASLEFMEGKELPGVSALNDK</sequence>
<evidence type="ECO:0000256" key="13">
    <source>
        <dbReference type="ARBA" id="ARBA00023152"/>
    </source>
</evidence>
<dbReference type="GO" id="GO:0005829">
    <property type="term" value="C:cytosol"/>
    <property type="evidence" value="ECO:0007669"/>
    <property type="project" value="TreeGrafter"/>
</dbReference>
<proteinExistence type="inferred from homology"/>
<keyword evidence="9 14" id="KW-0808">Transferase</keyword>
<dbReference type="OrthoDB" id="9808460at2"/>
<evidence type="ECO:0000256" key="8">
    <source>
        <dbReference type="ARBA" id="ARBA00022490"/>
    </source>
</evidence>
<evidence type="ECO:0000313" key="18">
    <source>
        <dbReference type="EMBL" id="AQQ52667.1"/>
    </source>
</evidence>
<evidence type="ECO:0000256" key="15">
    <source>
        <dbReference type="PIRSR" id="PIRSR000724-1"/>
    </source>
</evidence>
<dbReference type="EMBL" id="CP019640">
    <property type="protein sequence ID" value="AQQ52667.1"/>
    <property type="molecule type" value="Genomic_DNA"/>
</dbReference>
<comment type="subcellular location">
    <subcellularLocation>
        <location evidence="2 14">Cytoplasm</location>
    </subcellularLocation>
</comment>
<evidence type="ECO:0000256" key="16">
    <source>
        <dbReference type="PIRSR" id="PIRSR000724-2"/>
    </source>
</evidence>
<evidence type="ECO:0000256" key="12">
    <source>
        <dbReference type="ARBA" id="ARBA00022840"/>
    </source>
</evidence>
<dbReference type="RefSeq" id="WP_077588549.1">
    <property type="nucleotide sequence ID" value="NZ_CP019640.1"/>
</dbReference>
<dbReference type="UniPathway" id="UPA00109">
    <property type="reaction ID" value="UER00185"/>
</dbReference>
<comment type="catalytic activity">
    <reaction evidence="1 14 17">
        <text>(2R)-3-phosphoglycerate + ATP = (2R)-3-phospho-glyceroyl phosphate + ADP</text>
        <dbReference type="Rhea" id="RHEA:14801"/>
        <dbReference type="ChEBI" id="CHEBI:30616"/>
        <dbReference type="ChEBI" id="CHEBI:57604"/>
        <dbReference type="ChEBI" id="CHEBI:58272"/>
        <dbReference type="ChEBI" id="CHEBI:456216"/>
        <dbReference type="EC" id="2.7.2.3"/>
    </reaction>
</comment>
<feature type="binding site" evidence="14 16">
    <location>
        <begin position="349"/>
        <end position="352"/>
    </location>
    <ligand>
        <name>ATP</name>
        <dbReference type="ChEBI" id="CHEBI:30616"/>
    </ligand>
</feature>
<evidence type="ECO:0000256" key="2">
    <source>
        <dbReference type="ARBA" id="ARBA00004496"/>
    </source>
</evidence>
<dbReference type="SUPFAM" id="SSF53748">
    <property type="entry name" value="Phosphoglycerate kinase"/>
    <property type="match status" value="1"/>
</dbReference>
<evidence type="ECO:0000256" key="4">
    <source>
        <dbReference type="ARBA" id="ARBA00008982"/>
    </source>
</evidence>
<feature type="binding site" evidence="15">
    <location>
        <position position="118"/>
    </location>
    <ligand>
        <name>(2R)-3-phosphoglycerate</name>
        <dbReference type="ChEBI" id="CHEBI:58272"/>
    </ligand>
</feature>
<dbReference type="PANTHER" id="PTHR11406">
    <property type="entry name" value="PHOSPHOGLYCERATE KINASE"/>
    <property type="match status" value="1"/>
</dbReference>
<dbReference type="PANTHER" id="PTHR11406:SF23">
    <property type="entry name" value="PHOSPHOGLYCERATE KINASE 1, CHLOROPLASTIC-RELATED"/>
    <property type="match status" value="1"/>
</dbReference>
<dbReference type="GO" id="GO:0004618">
    <property type="term" value="F:phosphoglycerate kinase activity"/>
    <property type="evidence" value="ECO:0007669"/>
    <property type="project" value="UniProtKB-UniRule"/>
</dbReference>
<dbReference type="InterPro" id="IPR036043">
    <property type="entry name" value="Phosphoglycerate_kinase_sf"/>
</dbReference>
<evidence type="ECO:0000256" key="7">
    <source>
        <dbReference type="ARBA" id="ARBA00016471"/>
    </source>
</evidence>
<comment type="pathway">
    <text evidence="3 14">Carbohydrate degradation; glycolysis; pyruvate from D-glyceraldehyde 3-phosphate: step 2/5.</text>
</comment>
<dbReference type="GO" id="GO:0043531">
    <property type="term" value="F:ADP binding"/>
    <property type="evidence" value="ECO:0007669"/>
    <property type="project" value="TreeGrafter"/>
</dbReference>
<comment type="subunit">
    <text evidence="5 14">Monomer.</text>
</comment>
<evidence type="ECO:0000256" key="9">
    <source>
        <dbReference type="ARBA" id="ARBA00022679"/>
    </source>
</evidence>
<feature type="binding site" evidence="15">
    <location>
        <position position="151"/>
    </location>
    <ligand>
        <name>(2R)-3-phosphoglycerate</name>
        <dbReference type="ChEBI" id="CHEBI:58272"/>
    </ligand>
</feature>
<dbReference type="Gene3D" id="3.40.50.1260">
    <property type="entry name" value="Phosphoglycerate kinase, N-terminal domain"/>
    <property type="match status" value="2"/>
</dbReference>
<evidence type="ECO:0000313" key="19">
    <source>
        <dbReference type="Proteomes" id="UP000188184"/>
    </source>
</evidence>
<dbReference type="InterPro" id="IPR001576">
    <property type="entry name" value="Phosphoglycerate_kinase"/>
</dbReference>
<feature type="binding site" evidence="14">
    <location>
        <position position="118"/>
    </location>
    <ligand>
        <name>substrate</name>
    </ligand>
</feature>